<evidence type="ECO:0000256" key="5">
    <source>
        <dbReference type="ARBA" id="ARBA00023136"/>
    </source>
</evidence>
<dbReference type="EMBL" id="AP009384">
    <property type="protein sequence ID" value="BAF86366.1"/>
    <property type="molecule type" value="Genomic_DNA"/>
</dbReference>
<dbReference type="InterPro" id="IPR024199">
    <property type="entry name" value="Uncharacterised_DsbB"/>
</dbReference>
<keyword evidence="3 6" id="KW-0812">Transmembrane</keyword>
<dbReference type="InterPro" id="IPR023380">
    <property type="entry name" value="DsbB-like_sf"/>
</dbReference>
<evidence type="ECO:0000256" key="4">
    <source>
        <dbReference type="ARBA" id="ARBA00022989"/>
    </source>
</evidence>
<keyword evidence="4 6" id="KW-1133">Transmembrane helix</keyword>
<feature type="transmembrane region" description="Helical" evidence="6">
    <location>
        <begin position="144"/>
        <end position="169"/>
    </location>
</feature>
<reference evidence="7 8" key="1">
    <citation type="journal article" date="2007" name="Appl. Environ. Microbiol.">
        <title>Rhizobial factors required for stem nodule maturation and maintenance in Sesbania rostrata-Azorhizobium caulinodans ORS571 symbiosis.</title>
        <authorList>
            <person name="Suzuki S."/>
            <person name="Aono T."/>
            <person name="Lee KB."/>
            <person name="Suzuki T."/>
            <person name="Liu CT."/>
            <person name="Miwa H."/>
            <person name="Wakao S."/>
            <person name="Iki T."/>
            <person name="Oyaizu H."/>
        </authorList>
    </citation>
    <scope>NUCLEOTIDE SEQUENCE [LARGE SCALE GENOMIC DNA]</scope>
    <source>
        <strain evidence="8">ATCC 43989 / DSM 5975 / JCM 20966 / LMG 6465 / NBRC 14845 / NCIMB 13405 / ORS 571</strain>
    </source>
</reference>
<dbReference type="InterPro" id="IPR003752">
    <property type="entry name" value="DiS_bond_form_DsbB/BdbC"/>
</dbReference>
<dbReference type="STRING" id="438753.AZC_0368"/>
<dbReference type="InterPro" id="IPR050183">
    <property type="entry name" value="DsbB"/>
</dbReference>
<reference evidence="8" key="2">
    <citation type="submission" date="2007-04" db="EMBL/GenBank/DDBJ databases">
        <title>Complete genome sequence of the nitrogen-fixing bacterium Azorhizobium caulinodans ORS571.</title>
        <authorList>
            <person name="Lee K.B."/>
            <person name="Backer P.D."/>
            <person name="Aono T."/>
            <person name="Liu C.T."/>
            <person name="Suzuki S."/>
            <person name="Suzuki T."/>
            <person name="Kaneko T."/>
            <person name="Yamada M."/>
            <person name="Tabata S."/>
            <person name="Kupfer D.M."/>
            <person name="Najar F.Z."/>
            <person name="Wiley G.B."/>
            <person name="Roe B."/>
            <person name="Binnewies T."/>
            <person name="Ussery D."/>
            <person name="Vereecke D."/>
            <person name="Gevers D."/>
            <person name="Holsters M."/>
            <person name="Oyaizu H."/>
        </authorList>
    </citation>
    <scope>NUCLEOTIDE SEQUENCE [LARGE SCALE GENOMIC DNA]</scope>
    <source>
        <strain evidence="8">ATCC 43989 / DSM 5975 / JCM 20966 / LMG 6465 / NBRC 14845 / NCIMB 13405 / ORS 571</strain>
    </source>
</reference>
<evidence type="ECO:0008006" key="9">
    <source>
        <dbReference type="Google" id="ProtNLM"/>
    </source>
</evidence>
<reference evidence="7 8" key="5">
    <citation type="journal article" date="2010" name="Appl. Environ. Microbiol.">
        <title>phrR-like gene praR of Azorhizobium caulinodans ORS571 is essential for symbiosis with Sesbania rostrata and is involved in expression of reb genes.</title>
        <authorList>
            <person name="Akiba N."/>
            <person name="Aono T."/>
            <person name="Toyazaki H."/>
            <person name="Sato S."/>
            <person name="Oyaizu H."/>
        </authorList>
    </citation>
    <scope>NUCLEOTIDE SEQUENCE [LARGE SCALE GENOMIC DNA]</scope>
    <source>
        <strain evidence="8">ATCC 43989 / DSM 5975 / JCM 20966 / LMG 6465 / NBRC 14845 / NCIMB 13405 / ORS 571</strain>
    </source>
</reference>
<reference evidence="7 8" key="3">
    <citation type="journal article" date="2008" name="BMC Genomics">
        <title>The genome of the versatile nitrogen fixer Azorhizobium caulinodans ORS571.</title>
        <authorList>
            <person name="Lee KB."/>
            <person name="Backer P.D."/>
            <person name="Aono T."/>
            <person name="Liu CT."/>
            <person name="Suzuki S."/>
            <person name="Suzuki T."/>
            <person name="Kaneko T."/>
            <person name="Yamada M."/>
            <person name="Tabata S."/>
            <person name="Kupfer D.M."/>
            <person name="Najar F.Z."/>
            <person name="Wiley G.B."/>
            <person name="Roe B."/>
            <person name="Binnewies T.T."/>
            <person name="Ussery D.W."/>
            <person name="D'Haeze W."/>
            <person name="Herder J.D."/>
            <person name="Gevers D."/>
            <person name="Vereecke D."/>
            <person name="Holsters M."/>
            <person name="Oyaizu H."/>
        </authorList>
    </citation>
    <scope>NUCLEOTIDE SEQUENCE [LARGE SCALE GENOMIC DNA]</scope>
    <source>
        <strain evidence="8">ATCC 43989 / DSM 5975 / JCM 20966 / LMG 6465 / NBRC 14845 / NCIMB 13405 / ORS 571</strain>
    </source>
</reference>
<evidence type="ECO:0000256" key="3">
    <source>
        <dbReference type="ARBA" id="ARBA00022692"/>
    </source>
</evidence>
<dbReference type="Gene3D" id="1.20.1550.10">
    <property type="entry name" value="DsbB-like"/>
    <property type="match status" value="1"/>
</dbReference>
<dbReference type="GO" id="GO:0006457">
    <property type="term" value="P:protein folding"/>
    <property type="evidence" value="ECO:0007669"/>
    <property type="project" value="InterPro"/>
</dbReference>
<reference evidence="7 8" key="6">
    <citation type="journal article" date="2011" name="Appl. Environ. Microbiol.">
        <title>Involvement of the azorhizobial chromosome partition gene (parA) in the onset of bacteroid differentiation during Sesbania rostrata stem nodule development.</title>
        <authorList>
            <person name="Liu CT."/>
            <person name="Lee KB."/>
            <person name="Wang YS."/>
            <person name="Peng MH."/>
            <person name="Lee KT."/>
            <person name="Suzuki S."/>
            <person name="Suzuki T."/>
            <person name="Oyaizu H."/>
        </authorList>
    </citation>
    <scope>NUCLEOTIDE SEQUENCE [LARGE SCALE GENOMIC DNA]</scope>
    <source>
        <strain evidence="8">ATCC 43989 / DSM 5975 / JCM 20966 / LMG 6465 / NBRC 14845 / NCIMB 13405 / ORS 571</strain>
    </source>
</reference>
<name>A8IJW4_AZOC5</name>
<dbReference type="AlphaFoldDB" id="A8IJW4"/>
<comment type="subcellular location">
    <subcellularLocation>
        <location evidence="1">Cell membrane</location>
        <topology evidence="1">Multi-pass membrane protein</topology>
    </subcellularLocation>
</comment>
<dbReference type="SUPFAM" id="SSF158442">
    <property type="entry name" value="DsbB-like"/>
    <property type="match status" value="1"/>
</dbReference>
<feature type="transmembrane region" description="Helical" evidence="6">
    <location>
        <begin position="85"/>
        <end position="105"/>
    </location>
</feature>
<evidence type="ECO:0000313" key="8">
    <source>
        <dbReference type="Proteomes" id="UP000000270"/>
    </source>
</evidence>
<evidence type="ECO:0000256" key="2">
    <source>
        <dbReference type="ARBA" id="ARBA00022475"/>
    </source>
</evidence>
<dbReference type="PANTHER" id="PTHR36570">
    <property type="entry name" value="DISULFIDE BOND FORMATION PROTEIN B"/>
    <property type="match status" value="1"/>
</dbReference>
<evidence type="ECO:0000256" key="6">
    <source>
        <dbReference type="SAM" id="Phobius"/>
    </source>
</evidence>
<dbReference type="PIRSF" id="PIRSF033913">
    <property type="entry name" value="S-S_format_DsbB"/>
    <property type="match status" value="1"/>
</dbReference>
<evidence type="ECO:0000313" key="7">
    <source>
        <dbReference type="EMBL" id="BAF86366.1"/>
    </source>
</evidence>
<proteinExistence type="predicted"/>
<dbReference type="HOGENOM" id="CLU_098660_0_0_5"/>
<feature type="transmembrane region" description="Helical" evidence="6">
    <location>
        <begin position="62"/>
        <end position="78"/>
    </location>
</feature>
<dbReference type="GO" id="GO:0015035">
    <property type="term" value="F:protein-disulfide reductase activity"/>
    <property type="evidence" value="ECO:0007669"/>
    <property type="project" value="InterPro"/>
</dbReference>
<organism evidence="7 8">
    <name type="scientific">Azorhizobium caulinodans (strain ATCC 43989 / DSM 5975 / JCM 20966 / LMG 6465 / NBRC 14845 / NCIMB 13405 / ORS 571)</name>
    <dbReference type="NCBI Taxonomy" id="438753"/>
    <lineage>
        <taxon>Bacteria</taxon>
        <taxon>Pseudomonadati</taxon>
        <taxon>Pseudomonadota</taxon>
        <taxon>Alphaproteobacteria</taxon>
        <taxon>Hyphomicrobiales</taxon>
        <taxon>Xanthobacteraceae</taxon>
        <taxon>Azorhizobium</taxon>
    </lineage>
</organism>
<protein>
    <recommendedName>
        <fullName evidence="9">Disulfide bond formation protein B</fullName>
    </recommendedName>
</protein>
<dbReference type="Proteomes" id="UP000000270">
    <property type="component" value="Chromosome"/>
</dbReference>
<reference evidence="7 8" key="4">
    <citation type="journal article" date="2009" name="Appl. Environ. Microbiol.">
        <title>Comparative genome-wide transcriptional profiling of Azorhizobium caulinodans ORS571 grown under free-living and symbiotic conditions.</title>
        <authorList>
            <person name="Tsukada S."/>
            <person name="Aono T."/>
            <person name="Akiba N."/>
            <person name="Lee KB."/>
            <person name="Liu CT."/>
            <person name="Toyazaki H."/>
            <person name="Oyaizu H."/>
        </authorList>
    </citation>
    <scope>NUCLEOTIDE SEQUENCE [LARGE SCALE GENOMIC DNA]</scope>
    <source>
        <strain evidence="8">ATCC 43989 / DSM 5975 / JCM 20966 / LMG 6465 / NBRC 14845 / NCIMB 13405 / ORS 571</strain>
    </source>
</reference>
<sequence>MRPGRFMIHRRSRGVTHLFRSPVLVALFVALAAAATLAAAWFFQLVVGLAPCPLCLDQRLPYYTAVPVGLLLAFVGRSRPDLARYGLWLLAALMAVDAGIAIYHAGVEWQFWPGPTTCTGSTPPMVTDIMSALKTTRVPRCDEAAWRLFGISMAGWNAVIALGLTGISLKGALARR</sequence>
<accession>A8IJW4</accession>
<keyword evidence="2" id="KW-1003">Cell membrane</keyword>
<dbReference type="eggNOG" id="COG1495">
    <property type="taxonomic scope" value="Bacteria"/>
</dbReference>
<dbReference type="GO" id="GO:0005886">
    <property type="term" value="C:plasma membrane"/>
    <property type="evidence" value="ECO:0007669"/>
    <property type="project" value="UniProtKB-SubCell"/>
</dbReference>
<gene>
    <name evidence="7" type="ordered locus">AZC_0368</name>
</gene>
<keyword evidence="5 6" id="KW-0472">Membrane</keyword>
<dbReference type="KEGG" id="azc:AZC_0368"/>
<dbReference type="PANTHER" id="PTHR36570:SF3">
    <property type="entry name" value="DISULFIDE BOND FORMATION PROTEIN B"/>
    <property type="match status" value="1"/>
</dbReference>
<evidence type="ECO:0000256" key="1">
    <source>
        <dbReference type="ARBA" id="ARBA00004651"/>
    </source>
</evidence>
<dbReference type="Pfam" id="PF02600">
    <property type="entry name" value="DsbB"/>
    <property type="match status" value="1"/>
</dbReference>
<keyword evidence="8" id="KW-1185">Reference proteome</keyword>